<comment type="caution">
    <text evidence="1">The sequence shown here is derived from an EMBL/GenBank/DDBJ whole genome shotgun (WGS) entry which is preliminary data.</text>
</comment>
<evidence type="ECO:0000313" key="2">
    <source>
        <dbReference type="Proteomes" id="UP000186817"/>
    </source>
</evidence>
<dbReference type="EMBL" id="LSRX01000861">
    <property type="protein sequence ID" value="OLP87422.1"/>
    <property type="molecule type" value="Genomic_DNA"/>
</dbReference>
<sequence length="251" mass="27640">MLAKLNFPVCKMLQDWFVEASQGDGSQCDCDLAGTWHSLCPRALAVRRREGEEGEEGEQQSIFRFEGSPRLAFRPQQLTTSADSSLKVMILARHSENAGSHQLGALWCEENELARRREVVAAVGRVLVLVGGELSVGLRRRSLLGSGTGQHQILGNLVEMSDVLLCELPPVPCNFSLTELAVGARACPGTRARHAYARLVDRRLRGARLPRSCTDYLAVAATLRTHSPNTLFEVELLDQVLPALQLRCLKL</sequence>
<reference evidence="1 2" key="1">
    <citation type="submission" date="2016-02" db="EMBL/GenBank/DDBJ databases">
        <title>Genome analysis of coral dinoflagellate symbionts highlights evolutionary adaptations to a symbiotic lifestyle.</title>
        <authorList>
            <person name="Aranda M."/>
            <person name="Li Y."/>
            <person name="Liew Y.J."/>
            <person name="Baumgarten S."/>
            <person name="Simakov O."/>
            <person name="Wilson M."/>
            <person name="Piel J."/>
            <person name="Ashoor H."/>
            <person name="Bougouffa S."/>
            <person name="Bajic V.B."/>
            <person name="Ryu T."/>
            <person name="Ravasi T."/>
            <person name="Bayer T."/>
            <person name="Micklem G."/>
            <person name="Kim H."/>
            <person name="Bhak J."/>
            <person name="Lajeunesse T.C."/>
            <person name="Voolstra C.R."/>
        </authorList>
    </citation>
    <scope>NUCLEOTIDE SEQUENCE [LARGE SCALE GENOMIC DNA]</scope>
    <source>
        <strain evidence="1 2">CCMP2467</strain>
    </source>
</reference>
<dbReference type="Proteomes" id="UP000186817">
    <property type="component" value="Unassembled WGS sequence"/>
</dbReference>
<keyword evidence="2" id="KW-1185">Reference proteome</keyword>
<dbReference type="AlphaFoldDB" id="A0A1Q9CWW6"/>
<gene>
    <name evidence="1" type="ORF">AK812_SmicGene31369</name>
</gene>
<proteinExistence type="predicted"/>
<organism evidence="1 2">
    <name type="scientific">Symbiodinium microadriaticum</name>
    <name type="common">Dinoflagellate</name>
    <name type="synonym">Zooxanthella microadriatica</name>
    <dbReference type="NCBI Taxonomy" id="2951"/>
    <lineage>
        <taxon>Eukaryota</taxon>
        <taxon>Sar</taxon>
        <taxon>Alveolata</taxon>
        <taxon>Dinophyceae</taxon>
        <taxon>Suessiales</taxon>
        <taxon>Symbiodiniaceae</taxon>
        <taxon>Symbiodinium</taxon>
    </lineage>
</organism>
<evidence type="ECO:0000313" key="1">
    <source>
        <dbReference type="EMBL" id="OLP87422.1"/>
    </source>
</evidence>
<name>A0A1Q9CWW6_SYMMI</name>
<accession>A0A1Q9CWW6</accession>
<protein>
    <submittedName>
        <fullName evidence="1">Uncharacterized protein</fullName>
    </submittedName>
</protein>